<dbReference type="EC" id="2.4.1.-" evidence="11"/>
<dbReference type="GO" id="GO:0004376">
    <property type="term" value="F:GPI mannosyltransferase activity"/>
    <property type="evidence" value="ECO:0007669"/>
    <property type="project" value="InterPro"/>
</dbReference>
<evidence type="ECO:0000256" key="7">
    <source>
        <dbReference type="ARBA" id="ARBA00022692"/>
    </source>
</evidence>
<dbReference type="GO" id="GO:0006506">
    <property type="term" value="P:GPI anchor biosynthetic process"/>
    <property type="evidence" value="ECO:0007669"/>
    <property type="project" value="UniProtKB-KW"/>
</dbReference>
<dbReference type="PANTHER" id="PTHR12468">
    <property type="entry name" value="GPI MANNOSYLTRANSFERASE 2"/>
    <property type="match status" value="1"/>
</dbReference>
<keyword evidence="13" id="KW-1185">Reference proteome</keyword>
<dbReference type="Pfam" id="PF04188">
    <property type="entry name" value="Mannosyl_trans2"/>
    <property type="match status" value="1"/>
</dbReference>
<dbReference type="AlphaFoldDB" id="A0A8X8ZF91"/>
<feature type="transmembrane region" description="Helical" evidence="11">
    <location>
        <begin position="122"/>
        <end position="148"/>
    </location>
</feature>
<evidence type="ECO:0000256" key="8">
    <source>
        <dbReference type="ARBA" id="ARBA00022824"/>
    </source>
</evidence>
<accession>A0A8X8ZF91</accession>
<evidence type="ECO:0000256" key="5">
    <source>
        <dbReference type="ARBA" id="ARBA00022676"/>
    </source>
</evidence>
<dbReference type="InterPro" id="IPR007315">
    <property type="entry name" value="PIG-V/Gpi18"/>
</dbReference>
<comment type="function">
    <text evidence="11">Mannosyltransferase involved in glycosylphosphatidylinositol-anchor biosynthesis.</text>
</comment>
<evidence type="ECO:0000313" key="12">
    <source>
        <dbReference type="EMBL" id="KAG6401789.1"/>
    </source>
</evidence>
<evidence type="ECO:0000256" key="9">
    <source>
        <dbReference type="ARBA" id="ARBA00022989"/>
    </source>
</evidence>
<keyword evidence="9 11" id="KW-1133">Transmembrane helix</keyword>
<feature type="transmembrane region" description="Helical" evidence="11">
    <location>
        <begin position="15"/>
        <end position="33"/>
    </location>
</feature>
<evidence type="ECO:0000313" key="13">
    <source>
        <dbReference type="Proteomes" id="UP000298416"/>
    </source>
</evidence>
<gene>
    <name evidence="12" type="ORF">SASPL_138654</name>
</gene>
<keyword evidence="5 11" id="KW-0328">Glycosyltransferase</keyword>
<comment type="subcellular location">
    <subcellularLocation>
        <location evidence="1 11">Endoplasmic reticulum membrane</location>
        <topology evidence="1 11">Multi-pass membrane protein</topology>
    </subcellularLocation>
</comment>
<dbReference type="PANTHER" id="PTHR12468:SF2">
    <property type="entry name" value="GPI MANNOSYLTRANSFERASE 2"/>
    <property type="match status" value="1"/>
</dbReference>
<keyword evidence="4 11" id="KW-0337">GPI-anchor biosynthesis</keyword>
<keyword evidence="8 11" id="KW-0256">Endoplasmic reticulum</keyword>
<name>A0A8X8ZF91_SALSN</name>
<evidence type="ECO:0000256" key="11">
    <source>
        <dbReference type="RuleBase" id="RU363112"/>
    </source>
</evidence>
<dbReference type="GO" id="GO:0031501">
    <property type="term" value="C:mannosyltransferase complex"/>
    <property type="evidence" value="ECO:0007669"/>
    <property type="project" value="TreeGrafter"/>
</dbReference>
<keyword evidence="7 11" id="KW-0812">Transmembrane</keyword>
<dbReference type="EMBL" id="PNBA02000014">
    <property type="protein sequence ID" value="KAG6401789.1"/>
    <property type="molecule type" value="Genomic_DNA"/>
</dbReference>
<keyword evidence="10 11" id="KW-0472">Membrane</keyword>
<dbReference type="Proteomes" id="UP000298416">
    <property type="component" value="Unassembled WGS sequence"/>
</dbReference>
<protein>
    <recommendedName>
        <fullName evidence="11">GPI mannosyltransferase 2</fullName>
        <ecNumber evidence="11">2.4.1.-</ecNumber>
    </recommendedName>
</protein>
<evidence type="ECO:0000256" key="4">
    <source>
        <dbReference type="ARBA" id="ARBA00022502"/>
    </source>
</evidence>
<sequence>MRASGNRLGAHTRRLLRYAVASRFLVVALIIFWRSLLSPYDTSASINPPCLSATNSSSPLPPVLLPRVGSAIERSIVWDGVYFARIAECGYEYEQTYAFLPLLPLCVTIFSKSVFAPLVPLIGYRAVLGLSGYVINNIAFVFAAFYLYRLSVIVMKDEKVALRAAILFCFNPASVFYSSVYPLDPFSHIKE</sequence>
<comment type="pathway">
    <text evidence="2 11">Glycolipid biosynthesis; glycosylphosphatidylinositol-anchor biosynthesis.</text>
</comment>
<dbReference type="GO" id="GO:0005789">
    <property type="term" value="C:endoplasmic reticulum membrane"/>
    <property type="evidence" value="ECO:0007669"/>
    <property type="project" value="UniProtKB-SubCell"/>
</dbReference>
<comment type="similarity">
    <text evidence="3 11">Belongs to the PIGV family.</text>
</comment>
<feature type="transmembrane region" description="Helical" evidence="11">
    <location>
        <begin position="160"/>
        <end position="181"/>
    </location>
</feature>
<evidence type="ECO:0000256" key="10">
    <source>
        <dbReference type="ARBA" id="ARBA00023136"/>
    </source>
</evidence>
<keyword evidence="6 11" id="KW-0808">Transferase</keyword>
<reference evidence="12" key="1">
    <citation type="submission" date="2018-01" db="EMBL/GenBank/DDBJ databases">
        <authorList>
            <person name="Mao J.F."/>
        </authorList>
    </citation>
    <scope>NUCLEOTIDE SEQUENCE</scope>
    <source>
        <strain evidence="12">Huo1</strain>
        <tissue evidence="12">Leaf</tissue>
    </source>
</reference>
<evidence type="ECO:0000256" key="2">
    <source>
        <dbReference type="ARBA" id="ARBA00004687"/>
    </source>
</evidence>
<comment type="caution">
    <text evidence="11">Lacks conserved residue(s) required for the propagation of feature annotation.</text>
</comment>
<evidence type="ECO:0000256" key="1">
    <source>
        <dbReference type="ARBA" id="ARBA00004477"/>
    </source>
</evidence>
<organism evidence="12">
    <name type="scientific">Salvia splendens</name>
    <name type="common">Scarlet sage</name>
    <dbReference type="NCBI Taxonomy" id="180675"/>
    <lineage>
        <taxon>Eukaryota</taxon>
        <taxon>Viridiplantae</taxon>
        <taxon>Streptophyta</taxon>
        <taxon>Embryophyta</taxon>
        <taxon>Tracheophyta</taxon>
        <taxon>Spermatophyta</taxon>
        <taxon>Magnoliopsida</taxon>
        <taxon>eudicotyledons</taxon>
        <taxon>Gunneridae</taxon>
        <taxon>Pentapetalae</taxon>
        <taxon>asterids</taxon>
        <taxon>lamiids</taxon>
        <taxon>Lamiales</taxon>
        <taxon>Lamiaceae</taxon>
        <taxon>Nepetoideae</taxon>
        <taxon>Mentheae</taxon>
        <taxon>Salviinae</taxon>
        <taxon>Salvia</taxon>
        <taxon>Salvia subgen. Calosphace</taxon>
        <taxon>core Calosphace</taxon>
    </lineage>
</organism>
<proteinExistence type="inferred from homology"/>
<comment type="caution">
    <text evidence="12">The sequence shown here is derived from an EMBL/GenBank/DDBJ whole genome shotgun (WGS) entry which is preliminary data.</text>
</comment>
<reference evidence="12" key="2">
    <citation type="submission" date="2020-08" db="EMBL/GenBank/DDBJ databases">
        <title>Plant Genome Project.</title>
        <authorList>
            <person name="Zhang R.-G."/>
        </authorList>
    </citation>
    <scope>NUCLEOTIDE SEQUENCE</scope>
    <source>
        <strain evidence="12">Huo1</strain>
        <tissue evidence="12">Leaf</tissue>
    </source>
</reference>
<evidence type="ECO:0000256" key="3">
    <source>
        <dbReference type="ARBA" id="ARBA00008698"/>
    </source>
</evidence>
<evidence type="ECO:0000256" key="6">
    <source>
        <dbReference type="ARBA" id="ARBA00022679"/>
    </source>
</evidence>
<dbReference type="GO" id="GO:0000009">
    <property type="term" value="F:alpha-1,6-mannosyltransferase activity"/>
    <property type="evidence" value="ECO:0007669"/>
    <property type="project" value="InterPro"/>
</dbReference>